<dbReference type="RefSeq" id="WP_030350900.1">
    <property type="nucleotide sequence ID" value="NZ_AZSP01000230.1"/>
</dbReference>
<keyword evidence="1" id="KW-0472">Membrane</keyword>
<dbReference type="STRING" id="1440053.GCA_000718095_01743"/>
<dbReference type="OrthoDB" id="2112018at201174"/>
<dbReference type="EMBL" id="AZSP01000230">
    <property type="protein sequence ID" value="PVE10265.1"/>
    <property type="molecule type" value="Genomic_DNA"/>
</dbReference>
<evidence type="ECO:0000313" key="2">
    <source>
        <dbReference type="EMBL" id="PVE10265.1"/>
    </source>
</evidence>
<keyword evidence="3" id="KW-1185">Reference proteome</keyword>
<organism evidence="2 3">
    <name type="scientific">Streptomyces scopuliridis RB72</name>
    <dbReference type="NCBI Taxonomy" id="1440053"/>
    <lineage>
        <taxon>Bacteria</taxon>
        <taxon>Bacillati</taxon>
        <taxon>Actinomycetota</taxon>
        <taxon>Actinomycetes</taxon>
        <taxon>Kitasatosporales</taxon>
        <taxon>Streptomycetaceae</taxon>
        <taxon>Streptomyces</taxon>
    </lineage>
</organism>
<accession>A0A2T7T524</accession>
<sequence length="81" mass="9319">MIDPFTDRALWGVVALAISLIVLVIGILYAATWRPEHEPPQAPATAEEAYTYTCYCHREPVHITLRASELPRRHARGHWRR</sequence>
<gene>
    <name evidence="2" type="ORF">Y717_03845</name>
</gene>
<keyword evidence="1" id="KW-0812">Transmembrane</keyword>
<evidence type="ECO:0000256" key="1">
    <source>
        <dbReference type="SAM" id="Phobius"/>
    </source>
</evidence>
<dbReference type="AlphaFoldDB" id="A0A2T7T524"/>
<feature type="transmembrane region" description="Helical" evidence="1">
    <location>
        <begin position="12"/>
        <end position="31"/>
    </location>
</feature>
<proteinExistence type="predicted"/>
<protein>
    <submittedName>
        <fullName evidence="2">Uncharacterized protein</fullName>
    </submittedName>
</protein>
<evidence type="ECO:0000313" key="3">
    <source>
        <dbReference type="Proteomes" id="UP000245992"/>
    </source>
</evidence>
<name>A0A2T7T524_9ACTN</name>
<reference evidence="2 3" key="1">
    <citation type="submission" date="2013-12" db="EMBL/GenBank/DDBJ databases">
        <title>Annotated genome of Streptomyces scopuliridis.</title>
        <authorList>
            <person name="Olson J.B."/>
        </authorList>
    </citation>
    <scope>NUCLEOTIDE SEQUENCE [LARGE SCALE GENOMIC DNA]</scope>
    <source>
        <strain evidence="2 3">RB72</strain>
    </source>
</reference>
<keyword evidence="1" id="KW-1133">Transmembrane helix</keyword>
<comment type="caution">
    <text evidence="2">The sequence shown here is derived from an EMBL/GenBank/DDBJ whole genome shotgun (WGS) entry which is preliminary data.</text>
</comment>
<dbReference type="Proteomes" id="UP000245992">
    <property type="component" value="Unassembled WGS sequence"/>
</dbReference>